<evidence type="ECO:0000313" key="1">
    <source>
        <dbReference type="EMBL" id="EMY05358.1"/>
    </source>
</evidence>
<proteinExistence type="predicted"/>
<sequence length="58" mass="6720">MRIGEEGKKTPYRCQSSNLTHSILEVFKNSMSRILNRFSGSSPNQSWWPVVGTFPYLR</sequence>
<protein>
    <submittedName>
        <fullName evidence="1">Uncharacterized protein</fullName>
    </submittedName>
</protein>
<name>A0A829D936_LEPIR</name>
<organism evidence="1 2">
    <name type="scientific">Leptospira interrogans str. 2002000626</name>
    <dbReference type="NCBI Taxonomy" id="996803"/>
    <lineage>
        <taxon>Bacteria</taxon>
        <taxon>Pseudomonadati</taxon>
        <taxon>Spirochaetota</taxon>
        <taxon>Spirochaetia</taxon>
        <taxon>Leptospirales</taxon>
        <taxon>Leptospiraceae</taxon>
        <taxon>Leptospira</taxon>
    </lineage>
</organism>
<gene>
    <name evidence="1" type="ORF">LEP1GSC029_3402</name>
</gene>
<dbReference type="Proteomes" id="UP000012329">
    <property type="component" value="Unassembled WGS sequence"/>
</dbReference>
<reference evidence="1 2" key="1">
    <citation type="submission" date="2013-02" db="EMBL/GenBank/DDBJ databases">
        <authorList>
            <person name="Harkins D.M."/>
            <person name="Durkin A.S."/>
            <person name="Brinkac L.M."/>
            <person name="Haft D.H."/>
            <person name="Selengut J.D."/>
            <person name="Sanka R."/>
            <person name="DePew J."/>
            <person name="Purushe J."/>
            <person name="Whelen A.C."/>
            <person name="Vinetz J.M."/>
            <person name="Sutton G.G."/>
            <person name="Nierman W.C."/>
            <person name="Fouts D.E."/>
        </authorList>
    </citation>
    <scope>NUCLEOTIDE SEQUENCE [LARGE SCALE GENOMIC DNA]</scope>
    <source>
        <strain evidence="1 2">2002000626</strain>
    </source>
</reference>
<dbReference type="EMBL" id="AFJL02000087">
    <property type="protein sequence ID" value="EMY05358.1"/>
    <property type="molecule type" value="Genomic_DNA"/>
</dbReference>
<accession>A0A829D936</accession>
<comment type="caution">
    <text evidence="1">The sequence shown here is derived from an EMBL/GenBank/DDBJ whole genome shotgun (WGS) entry which is preliminary data.</text>
</comment>
<dbReference type="AlphaFoldDB" id="A0A829D936"/>
<evidence type="ECO:0000313" key="2">
    <source>
        <dbReference type="Proteomes" id="UP000012329"/>
    </source>
</evidence>